<evidence type="ECO:0000313" key="3">
    <source>
        <dbReference type="Proteomes" id="UP000777438"/>
    </source>
</evidence>
<dbReference type="AlphaFoldDB" id="A0A9P9AMG6"/>
<evidence type="ECO:0000313" key="2">
    <source>
        <dbReference type="EMBL" id="KAH6886344.1"/>
    </source>
</evidence>
<dbReference type="OrthoDB" id="5343688at2759"/>
<reference evidence="2 3" key="1">
    <citation type="journal article" date="2021" name="Nat. Commun.">
        <title>Genetic determinants of endophytism in the Arabidopsis root mycobiome.</title>
        <authorList>
            <person name="Mesny F."/>
            <person name="Miyauchi S."/>
            <person name="Thiergart T."/>
            <person name="Pickel B."/>
            <person name="Atanasova L."/>
            <person name="Karlsson M."/>
            <person name="Huettel B."/>
            <person name="Barry K.W."/>
            <person name="Haridas S."/>
            <person name="Chen C."/>
            <person name="Bauer D."/>
            <person name="Andreopoulos W."/>
            <person name="Pangilinan J."/>
            <person name="LaButti K."/>
            <person name="Riley R."/>
            <person name="Lipzen A."/>
            <person name="Clum A."/>
            <person name="Drula E."/>
            <person name="Henrissat B."/>
            <person name="Kohler A."/>
            <person name="Grigoriev I.V."/>
            <person name="Martin F.M."/>
            <person name="Hacquard S."/>
        </authorList>
    </citation>
    <scope>NUCLEOTIDE SEQUENCE [LARGE SCALE GENOMIC DNA]</scope>
    <source>
        <strain evidence="2 3">MPI-CAGE-CH-0241</strain>
    </source>
</reference>
<accession>A0A9P9AMG6</accession>
<proteinExistence type="predicted"/>
<keyword evidence="1" id="KW-1133">Transmembrane helix</keyword>
<dbReference type="Proteomes" id="UP000777438">
    <property type="component" value="Unassembled WGS sequence"/>
</dbReference>
<keyword evidence="1" id="KW-0812">Transmembrane</keyword>
<feature type="transmembrane region" description="Helical" evidence="1">
    <location>
        <begin position="89"/>
        <end position="107"/>
    </location>
</feature>
<name>A0A9P9AMG6_9HYPO</name>
<gene>
    <name evidence="2" type="ORF">B0T10DRAFT_79905</name>
</gene>
<protein>
    <submittedName>
        <fullName evidence="2">Uncharacterized protein</fullName>
    </submittedName>
</protein>
<evidence type="ECO:0000256" key="1">
    <source>
        <dbReference type="SAM" id="Phobius"/>
    </source>
</evidence>
<dbReference type="EMBL" id="JAGPYM010000016">
    <property type="protein sequence ID" value="KAH6886344.1"/>
    <property type="molecule type" value="Genomic_DNA"/>
</dbReference>
<comment type="caution">
    <text evidence="2">The sequence shown here is derived from an EMBL/GenBank/DDBJ whole genome shotgun (WGS) entry which is preliminary data.</text>
</comment>
<feature type="transmembrane region" description="Helical" evidence="1">
    <location>
        <begin position="56"/>
        <end position="77"/>
    </location>
</feature>
<keyword evidence="1" id="KW-0472">Membrane</keyword>
<organism evidence="2 3">
    <name type="scientific">Thelonectria olida</name>
    <dbReference type="NCBI Taxonomy" id="1576542"/>
    <lineage>
        <taxon>Eukaryota</taxon>
        <taxon>Fungi</taxon>
        <taxon>Dikarya</taxon>
        <taxon>Ascomycota</taxon>
        <taxon>Pezizomycotina</taxon>
        <taxon>Sordariomycetes</taxon>
        <taxon>Hypocreomycetidae</taxon>
        <taxon>Hypocreales</taxon>
        <taxon>Nectriaceae</taxon>
        <taxon>Thelonectria</taxon>
    </lineage>
</organism>
<keyword evidence="3" id="KW-1185">Reference proteome</keyword>
<sequence length="252" mass="28152">MSTTSTRTQLQVAMSPQAETEAEDTRQLSFELLIKHNDKRDALKLVADSVAQQRQVASSALIFHPICLSALIGFISLVQMNVDYIRTDYSAMMVTYSGVVMGYLMAVRYVTSKFIRIAEETEWPNWLKNEDGADDVVIGARFGPEMIAAVVLRRPRTTPRSKATHDSKATIRAWTTKTKYRCRGLGGDMLREAVKKTKETLGPNGVVEIAEDHANSNLLPLPASFNAVFTRREQKAKDALSAAMRDWETAEH</sequence>